<evidence type="ECO:0000313" key="16">
    <source>
        <dbReference type="Proteomes" id="UP000245735"/>
    </source>
</evidence>
<dbReference type="SUPFAM" id="SSF56235">
    <property type="entry name" value="N-terminal nucleophile aminohydrolases (Ntn hydrolases)"/>
    <property type="match status" value="1"/>
</dbReference>
<dbReference type="InterPro" id="IPR047084">
    <property type="entry name" value="GFAT_N"/>
</dbReference>
<dbReference type="Pfam" id="PF13522">
    <property type="entry name" value="GATase_6"/>
    <property type="match status" value="1"/>
</dbReference>
<evidence type="ECO:0000256" key="10">
    <source>
        <dbReference type="HAMAP-Rule" id="MF_00164"/>
    </source>
</evidence>
<dbReference type="InterPro" id="IPR001347">
    <property type="entry name" value="SIS_dom"/>
</dbReference>
<evidence type="ECO:0000256" key="5">
    <source>
        <dbReference type="ARBA" id="ARBA00022490"/>
    </source>
</evidence>
<dbReference type="CDD" id="cd05009">
    <property type="entry name" value="SIS_GlmS_GlmD_2"/>
    <property type="match status" value="1"/>
</dbReference>
<evidence type="ECO:0000313" key="18">
    <source>
        <dbReference type="Proteomes" id="UP001286376"/>
    </source>
</evidence>
<dbReference type="AlphaFoldDB" id="A0A2R7DSB5"/>
<evidence type="ECO:0000313" key="13">
    <source>
        <dbReference type="EMBL" id="MDV8947087.1"/>
    </source>
</evidence>
<comment type="catalytic activity">
    <reaction evidence="1 10">
        <text>D-fructose 6-phosphate + L-glutamine = D-glucosamine 6-phosphate + L-glutamate</text>
        <dbReference type="Rhea" id="RHEA:13237"/>
        <dbReference type="ChEBI" id="CHEBI:29985"/>
        <dbReference type="ChEBI" id="CHEBI:58359"/>
        <dbReference type="ChEBI" id="CHEBI:58725"/>
        <dbReference type="ChEBI" id="CHEBI:61527"/>
        <dbReference type="EC" id="2.6.1.16"/>
    </reaction>
</comment>
<name>A0A2R7DSB5_LIMRT</name>
<evidence type="ECO:0000256" key="9">
    <source>
        <dbReference type="ARBA" id="ARBA00022962"/>
    </source>
</evidence>
<dbReference type="RefSeq" id="WP_003667498.1">
    <property type="nucleotide sequence ID" value="NZ_CALNWZ010000018.1"/>
</dbReference>
<evidence type="ECO:0000256" key="3">
    <source>
        <dbReference type="ARBA" id="ARBA00012916"/>
    </source>
</evidence>
<dbReference type="EMBL" id="QGHT01000032">
    <property type="protein sequence ID" value="PWT40964.1"/>
    <property type="molecule type" value="Genomic_DNA"/>
</dbReference>
<dbReference type="GO" id="GO:0097367">
    <property type="term" value="F:carbohydrate derivative binding"/>
    <property type="evidence" value="ECO:0007669"/>
    <property type="project" value="InterPro"/>
</dbReference>
<dbReference type="GO" id="GO:0006002">
    <property type="term" value="P:fructose 6-phosphate metabolic process"/>
    <property type="evidence" value="ECO:0007669"/>
    <property type="project" value="TreeGrafter"/>
</dbReference>
<dbReference type="InterPro" id="IPR046348">
    <property type="entry name" value="SIS_dom_sf"/>
</dbReference>
<dbReference type="Pfam" id="PF01380">
    <property type="entry name" value="SIS"/>
    <property type="match status" value="2"/>
</dbReference>
<reference evidence="16 17" key="1">
    <citation type="journal article" date="2018" name="Front. Microbiol.">
        <title>Comparative Genomics of the Herbivore Gut Symbiont Lactobacillus reuteri Reveals Genetic Diversity and Lifestyle Adaptation.</title>
        <authorList>
            <person name="Zhao J."/>
        </authorList>
    </citation>
    <scope>NUCLEOTIDE SEQUENCE [LARGE SCALE GENOMIC DNA]</scope>
    <source>
        <strain evidence="15 17">LR10</strain>
        <strain evidence="16">LR9</strain>
    </source>
</reference>
<dbReference type="InterPro" id="IPR029055">
    <property type="entry name" value="Ntn_hydrolases_N"/>
</dbReference>
<organism evidence="15 17">
    <name type="scientific">Limosilactobacillus reuteri</name>
    <name type="common">Lactobacillus reuteri</name>
    <dbReference type="NCBI Taxonomy" id="1598"/>
    <lineage>
        <taxon>Bacteria</taxon>
        <taxon>Bacillati</taxon>
        <taxon>Bacillota</taxon>
        <taxon>Bacilli</taxon>
        <taxon>Lactobacillales</taxon>
        <taxon>Lactobacillaceae</taxon>
        <taxon>Limosilactobacillus</taxon>
    </lineage>
</organism>
<dbReference type="EMBL" id="JAOTNP010000036">
    <property type="protein sequence ID" value="MDV8947087.1"/>
    <property type="molecule type" value="Genomic_DNA"/>
</dbReference>
<dbReference type="Gene3D" id="3.40.50.10490">
    <property type="entry name" value="Glucose-6-phosphate isomerase like protein, domain 1"/>
    <property type="match status" value="2"/>
</dbReference>
<dbReference type="EMBL" id="QGHV01000042">
    <property type="protein sequence ID" value="PWT37052.1"/>
    <property type="molecule type" value="Genomic_DNA"/>
</dbReference>
<reference evidence="15" key="2">
    <citation type="submission" date="2018-05" db="EMBL/GenBank/DDBJ databases">
        <authorList>
            <person name="Peng X.Y."/>
            <person name="Xu Y.F."/>
            <person name="Luo D."/>
            <person name="Yu J."/>
            <person name="Gu J.Y."/>
        </authorList>
    </citation>
    <scope>NUCLEOTIDE SEQUENCE</scope>
    <source>
        <strain evidence="15">LR10</strain>
        <strain evidence="14">LR9</strain>
    </source>
</reference>
<keyword evidence="6 10" id="KW-0032">Aminotransferase</keyword>
<dbReference type="PANTHER" id="PTHR10937:SF0">
    <property type="entry name" value="GLUTAMINE--FRUCTOSE-6-PHOSPHATE TRANSAMINASE (ISOMERIZING)"/>
    <property type="match status" value="1"/>
</dbReference>
<feature type="domain" description="Glutamine amidotransferase type-2" evidence="11">
    <location>
        <begin position="2"/>
        <end position="221"/>
    </location>
</feature>
<dbReference type="HAMAP" id="MF_00164">
    <property type="entry name" value="GlmS"/>
    <property type="match status" value="1"/>
</dbReference>
<dbReference type="InterPro" id="IPR035490">
    <property type="entry name" value="GlmS/FrlB_SIS"/>
</dbReference>
<dbReference type="NCBIfam" id="NF001484">
    <property type="entry name" value="PRK00331.1"/>
    <property type="match status" value="1"/>
</dbReference>
<feature type="active site" description="For Fru-6P isomerization activity" evidence="10">
    <location>
        <position position="601"/>
    </location>
</feature>
<dbReference type="FunFam" id="3.60.20.10:FF:000006">
    <property type="entry name" value="Glutamine--fructose-6-phosphate aminotransferase [isomerizing]"/>
    <property type="match status" value="1"/>
</dbReference>
<reference evidence="13 18" key="3">
    <citation type="journal article" date="2022" name="Front. Cell. Infect. Microbiol.">
        <title>The probiotic and immunomodulation effects of Limosilactobacillus reuteri RGW1 isolated from calf feces.</title>
        <authorList>
            <person name="Huang K."/>
            <person name="Shi W."/>
            <person name="Yang B."/>
            <person name="Wang J."/>
        </authorList>
    </citation>
    <scope>NUCLEOTIDE SEQUENCE [LARGE SCALE GENOMIC DNA]</scope>
    <source>
        <strain evidence="13 18">RGW1</strain>
    </source>
</reference>
<dbReference type="EC" id="2.6.1.16" evidence="3 10"/>
<evidence type="ECO:0000256" key="8">
    <source>
        <dbReference type="ARBA" id="ARBA00022737"/>
    </source>
</evidence>
<dbReference type="GO" id="GO:0005829">
    <property type="term" value="C:cytosol"/>
    <property type="evidence" value="ECO:0007669"/>
    <property type="project" value="TreeGrafter"/>
</dbReference>
<comment type="caution">
    <text evidence="15">The sequence shown here is derived from an EMBL/GenBank/DDBJ whole genome shotgun (WGS) entry which is preliminary data.</text>
</comment>
<keyword evidence="9" id="KW-0315">Glutamine amidotransferase</keyword>
<dbReference type="CDD" id="cd00714">
    <property type="entry name" value="GFAT"/>
    <property type="match status" value="1"/>
</dbReference>
<dbReference type="Proteomes" id="UP000245735">
    <property type="component" value="Unassembled WGS sequence"/>
</dbReference>
<accession>A0A2R7DSB5</accession>
<dbReference type="CDD" id="cd05008">
    <property type="entry name" value="SIS_GlmS_GlmD_1"/>
    <property type="match status" value="1"/>
</dbReference>
<evidence type="ECO:0000256" key="7">
    <source>
        <dbReference type="ARBA" id="ARBA00022679"/>
    </source>
</evidence>
<dbReference type="InterPro" id="IPR005855">
    <property type="entry name" value="GFAT"/>
</dbReference>
<keyword evidence="7 10" id="KW-0808">Transferase</keyword>
<evidence type="ECO:0000256" key="4">
    <source>
        <dbReference type="ARBA" id="ARBA00016090"/>
    </source>
</evidence>
<gene>
    <name evidence="10 15" type="primary">glmS</name>
    <name evidence="15" type="ORF">DKZ22_07545</name>
    <name evidence="14" type="ORF">DKZ35_07165</name>
    <name evidence="13" type="ORF">NX099_06680</name>
</gene>
<evidence type="ECO:0000256" key="2">
    <source>
        <dbReference type="ARBA" id="ARBA00004496"/>
    </source>
</evidence>
<comment type="subunit">
    <text evidence="10">Homodimer.</text>
</comment>
<reference evidence="13" key="4">
    <citation type="submission" date="2022-08" db="EMBL/GenBank/DDBJ databases">
        <authorList>
            <person name="Huang K."/>
        </authorList>
    </citation>
    <scope>NUCLEOTIDE SEQUENCE</scope>
    <source>
        <strain evidence="13">RGW1</strain>
    </source>
</reference>
<dbReference type="PROSITE" id="PS51464">
    <property type="entry name" value="SIS"/>
    <property type="match status" value="2"/>
</dbReference>
<feature type="initiator methionine" description="Removed" evidence="10">
    <location>
        <position position="1"/>
    </location>
</feature>
<dbReference type="NCBIfam" id="TIGR01135">
    <property type="entry name" value="glmS"/>
    <property type="match status" value="1"/>
</dbReference>
<dbReference type="Gene3D" id="3.60.20.10">
    <property type="entry name" value="Glutamine Phosphoribosylpyrophosphate, subunit 1, domain 1"/>
    <property type="match status" value="1"/>
</dbReference>
<keyword evidence="8" id="KW-0677">Repeat</keyword>
<dbReference type="GO" id="GO:0006487">
    <property type="term" value="P:protein N-linked glycosylation"/>
    <property type="evidence" value="ECO:0007669"/>
    <property type="project" value="TreeGrafter"/>
</dbReference>
<dbReference type="OMA" id="ASEYRYA"/>
<comment type="function">
    <text evidence="10">Catalyzes the first step in hexosamine metabolism, converting fructose-6P into glucosamine-6P using glutamine as a nitrogen source.</text>
</comment>
<dbReference type="FunFam" id="3.40.50.10490:FF:000001">
    <property type="entry name" value="Glutamine--fructose-6-phosphate aminotransferase [isomerizing]"/>
    <property type="match status" value="1"/>
</dbReference>
<feature type="domain" description="SIS" evidence="12">
    <location>
        <begin position="287"/>
        <end position="426"/>
    </location>
</feature>
<comment type="subcellular location">
    <subcellularLocation>
        <location evidence="2 10">Cytoplasm</location>
    </subcellularLocation>
</comment>
<dbReference type="PANTHER" id="PTHR10937">
    <property type="entry name" value="GLUCOSAMINE--FRUCTOSE-6-PHOSPHATE AMINOTRANSFERASE, ISOMERIZING"/>
    <property type="match status" value="1"/>
</dbReference>
<dbReference type="GO" id="GO:0006047">
    <property type="term" value="P:UDP-N-acetylglucosamine metabolic process"/>
    <property type="evidence" value="ECO:0007669"/>
    <property type="project" value="TreeGrafter"/>
</dbReference>
<evidence type="ECO:0000256" key="1">
    <source>
        <dbReference type="ARBA" id="ARBA00001031"/>
    </source>
</evidence>
<feature type="domain" description="SIS" evidence="12">
    <location>
        <begin position="458"/>
        <end position="596"/>
    </location>
</feature>
<dbReference type="GO" id="GO:0004360">
    <property type="term" value="F:glutamine-fructose-6-phosphate transaminase (isomerizing) activity"/>
    <property type="evidence" value="ECO:0007669"/>
    <property type="project" value="UniProtKB-UniRule"/>
</dbReference>
<evidence type="ECO:0000256" key="6">
    <source>
        <dbReference type="ARBA" id="ARBA00022576"/>
    </source>
</evidence>
<dbReference type="GO" id="GO:0005975">
    <property type="term" value="P:carbohydrate metabolic process"/>
    <property type="evidence" value="ECO:0007669"/>
    <property type="project" value="UniProtKB-UniRule"/>
</dbReference>
<evidence type="ECO:0000259" key="12">
    <source>
        <dbReference type="PROSITE" id="PS51464"/>
    </source>
</evidence>
<proteinExistence type="inferred from homology"/>
<sequence>MCGIVGVTGTDKSLSILIDGLKRLEYRGYDSAGVYVNDQQGHDYLVKRPGRIANLEAALGEEVHGLAGIGHTRWATHGEPNEANAHPQYSQDERFYLVHNGVIENYADLKKEYLSDINFVSQTDTEVIVQLVDKFVVESGMSTEAALLKVLRLISPDSSYAFVLMDKEQPDTLFVAKNKSPLLVGIADGYNMVGSDAMSMIKETNTFMEIGDHELVIVKPDHVTVKDFDGNEIDRPTFKVDMDANAADKGAYPYYMLKEIDEQPAVMRKLVQEYFGDNDIAQINEEMLKDMANADHLYIVGAGTSYHAGLVGARIFEKLCGIPTSVHISSEFAYEQPLLSKKPFFIFLSQSGETADSREVLVNVNKHNWPSLTITNVDKSTLSREATYTELLYAGPEIAVASTKAYTAQIAVEAILAQALGVYMDKQAAKDFDVKHQLGLVANGMQSITDSKKKVEEIASRYLSKSPSAFYIGRGMDWSVSLEAALKLKEISYVQAEGFASGELKHGTIALIEDQTPVIGIITQDRTAGLTRSNLEETQARGANAITIVSRHLAKEDDTFVLPDVDEVLTPLLSVIPAQLLAYYTSLGKGLDVDKPRNLAKSVTVQ</sequence>
<dbReference type="InterPro" id="IPR017932">
    <property type="entry name" value="GATase_2_dom"/>
</dbReference>
<protein>
    <recommendedName>
        <fullName evidence="4 10">Glutamine--fructose-6-phosphate aminotransferase [isomerizing]</fullName>
        <ecNumber evidence="3 10">2.6.1.16</ecNumber>
    </recommendedName>
    <alternativeName>
        <fullName evidence="10">D-fructose-6-phosphate amidotransferase</fullName>
    </alternativeName>
    <alternativeName>
        <fullName evidence="10">GFAT</fullName>
    </alternativeName>
    <alternativeName>
        <fullName evidence="10">Glucosamine-6-phosphate synthase</fullName>
    </alternativeName>
    <alternativeName>
        <fullName evidence="10">Hexosephosphate aminotransferase</fullName>
    </alternativeName>
    <alternativeName>
        <fullName evidence="10">L-glutamine--D-fructose-6-phosphate amidotransferase</fullName>
    </alternativeName>
</protein>
<keyword evidence="5 10" id="KW-0963">Cytoplasm</keyword>
<evidence type="ECO:0000313" key="15">
    <source>
        <dbReference type="EMBL" id="PWT40964.1"/>
    </source>
</evidence>
<dbReference type="Proteomes" id="UP001286376">
    <property type="component" value="Unassembled WGS sequence"/>
</dbReference>
<dbReference type="SUPFAM" id="SSF53697">
    <property type="entry name" value="SIS domain"/>
    <property type="match status" value="1"/>
</dbReference>
<evidence type="ECO:0000313" key="17">
    <source>
        <dbReference type="Proteomes" id="UP000245980"/>
    </source>
</evidence>
<dbReference type="InterPro" id="IPR035466">
    <property type="entry name" value="GlmS/AgaS_SIS"/>
</dbReference>
<dbReference type="Proteomes" id="UP000245980">
    <property type="component" value="Unassembled WGS sequence"/>
</dbReference>
<evidence type="ECO:0000313" key="14">
    <source>
        <dbReference type="EMBL" id="PWT37052.1"/>
    </source>
</evidence>
<evidence type="ECO:0000259" key="11">
    <source>
        <dbReference type="PROSITE" id="PS51278"/>
    </source>
</evidence>
<feature type="active site" description="Nucleophile; for GATase activity" evidence="10">
    <location>
        <position position="2"/>
    </location>
</feature>
<dbReference type="PROSITE" id="PS51278">
    <property type="entry name" value="GATASE_TYPE_2"/>
    <property type="match status" value="1"/>
</dbReference>